<evidence type="ECO:0000256" key="3">
    <source>
        <dbReference type="ARBA" id="ARBA00022597"/>
    </source>
</evidence>
<comment type="caution">
    <text evidence="9">The sequence shown here is derived from an EMBL/GenBank/DDBJ whole genome shotgun (WGS) entry which is preliminary data.</text>
</comment>
<feature type="modified residue" description="Phosphocysteine; by EIIA" evidence="7">
    <location>
        <position position="7"/>
    </location>
</feature>
<dbReference type="Proteomes" id="UP001059480">
    <property type="component" value="Unassembled WGS sequence"/>
</dbReference>
<dbReference type="InterPro" id="IPR036095">
    <property type="entry name" value="PTS_EIIB-like_sf"/>
</dbReference>
<feature type="domain" description="PTS EIIB type-3" evidence="8">
    <location>
        <begin position="1"/>
        <end position="101"/>
    </location>
</feature>
<keyword evidence="4" id="KW-0808">Transferase</keyword>
<evidence type="ECO:0000256" key="7">
    <source>
        <dbReference type="PROSITE-ProRule" id="PRU00423"/>
    </source>
</evidence>
<dbReference type="PROSITE" id="PS51100">
    <property type="entry name" value="PTS_EIIB_TYPE_3"/>
    <property type="match status" value="1"/>
</dbReference>
<evidence type="ECO:0000313" key="10">
    <source>
        <dbReference type="Proteomes" id="UP001059480"/>
    </source>
</evidence>
<evidence type="ECO:0000259" key="8">
    <source>
        <dbReference type="PROSITE" id="PS51100"/>
    </source>
</evidence>
<name>A0ABT1WLW5_9LACT</name>
<keyword evidence="1" id="KW-0813">Transport</keyword>
<dbReference type="CDD" id="cd05564">
    <property type="entry name" value="PTS_IIB_chitobiose_lichenan"/>
    <property type="match status" value="1"/>
</dbReference>
<dbReference type="PANTHER" id="PTHR34581">
    <property type="entry name" value="PTS SYSTEM N,N'-DIACETYLCHITOBIOSE-SPECIFIC EIIB COMPONENT"/>
    <property type="match status" value="1"/>
</dbReference>
<evidence type="ECO:0000256" key="4">
    <source>
        <dbReference type="ARBA" id="ARBA00022679"/>
    </source>
</evidence>
<dbReference type="RefSeq" id="WP_256944628.1">
    <property type="nucleotide sequence ID" value="NZ_JANHNZ010000002.1"/>
</dbReference>
<dbReference type="Pfam" id="PF02302">
    <property type="entry name" value="PTS_IIB"/>
    <property type="match status" value="1"/>
</dbReference>
<evidence type="ECO:0000256" key="1">
    <source>
        <dbReference type="ARBA" id="ARBA00022448"/>
    </source>
</evidence>
<protein>
    <submittedName>
        <fullName evidence="9">PTS sugar transporter subunit IIB</fullName>
    </submittedName>
</protein>
<evidence type="ECO:0000256" key="6">
    <source>
        <dbReference type="ARBA" id="ARBA00022777"/>
    </source>
</evidence>
<dbReference type="Gene3D" id="3.40.50.2300">
    <property type="match status" value="1"/>
</dbReference>
<dbReference type="InterPro" id="IPR003501">
    <property type="entry name" value="PTS_EIIB_2/3"/>
</dbReference>
<dbReference type="InterPro" id="IPR013012">
    <property type="entry name" value="PTS_EIIB_3"/>
</dbReference>
<dbReference type="InterPro" id="IPR051819">
    <property type="entry name" value="PTS_sugar-specific_EIIB"/>
</dbReference>
<reference evidence="9" key="1">
    <citation type="submission" date="2022-07" db="EMBL/GenBank/DDBJ databases">
        <authorList>
            <person name="Jung M.-Y."/>
            <person name="Lee M."/>
        </authorList>
    </citation>
    <scope>NUCLEOTIDE SEQUENCE</scope>
    <source>
        <strain evidence="9">S8</strain>
    </source>
</reference>
<dbReference type="SUPFAM" id="SSF52794">
    <property type="entry name" value="PTS system IIB component-like"/>
    <property type="match status" value="1"/>
</dbReference>
<keyword evidence="10" id="KW-1185">Reference proteome</keyword>
<keyword evidence="2" id="KW-0597">Phosphoprotein</keyword>
<gene>
    <name evidence="9" type="ORF">NPA36_03020</name>
</gene>
<accession>A0ABT1WLW5</accession>
<reference evidence="9" key="2">
    <citation type="journal article" date="2023" name="Curr. Microbiol.">
        <title>Granulicatella seriolae sp. nov., a Novel Facultative Anaerobe Isolated from Yellowtail Marine Fish.</title>
        <authorList>
            <person name="Lee M."/>
            <person name="Choi Y.J."/>
            <person name="Farooq A."/>
            <person name="Jeong J.B."/>
            <person name="Jung M.Y."/>
        </authorList>
    </citation>
    <scope>NUCLEOTIDE SEQUENCE</scope>
    <source>
        <strain evidence="9">S8</strain>
    </source>
</reference>
<sequence>MKALMVCSGGMSSTIVVKALRQEAEKQGFDLEIDAVGTGEVEDELSNVDYDVLLVAPQVKHLIKRFEEYAKNTNTKLMLIEPTGYTPFGAAKTFETLKTYQ</sequence>
<organism evidence="9 10">
    <name type="scientific">Granulicatella seriolae</name>
    <dbReference type="NCBI Taxonomy" id="2967226"/>
    <lineage>
        <taxon>Bacteria</taxon>
        <taxon>Bacillati</taxon>
        <taxon>Bacillota</taxon>
        <taxon>Bacilli</taxon>
        <taxon>Lactobacillales</taxon>
        <taxon>Carnobacteriaceae</taxon>
        <taxon>Granulicatella</taxon>
    </lineage>
</organism>
<dbReference type="EMBL" id="JANHNZ010000002">
    <property type="protein sequence ID" value="MCQ9209514.1"/>
    <property type="molecule type" value="Genomic_DNA"/>
</dbReference>
<keyword evidence="5" id="KW-0598">Phosphotransferase system</keyword>
<evidence type="ECO:0000256" key="5">
    <source>
        <dbReference type="ARBA" id="ARBA00022683"/>
    </source>
</evidence>
<keyword evidence="6" id="KW-0418">Kinase</keyword>
<evidence type="ECO:0000313" key="9">
    <source>
        <dbReference type="EMBL" id="MCQ9209514.1"/>
    </source>
</evidence>
<keyword evidence="3 9" id="KW-0762">Sugar transport</keyword>
<reference evidence="9" key="3">
    <citation type="journal article" date="2023" name="Microbiol. Resour. Announc.">
        <title>Draft Genome Sequence of Granulicatella sp. Strain S8, Isolated from a Marine Fish, Seriola quinqueradiata.</title>
        <authorList>
            <person name="Lee M."/>
            <person name="Farooq A."/>
            <person name="Jeong J.B."/>
            <person name="Jung M.Y."/>
        </authorList>
    </citation>
    <scope>NUCLEOTIDE SEQUENCE</scope>
    <source>
        <strain evidence="9">S8</strain>
    </source>
</reference>
<dbReference type="PANTHER" id="PTHR34581:SF2">
    <property type="entry name" value="PTS SYSTEM N,N'-DIACETYLCHITOBIOSE-SPECIFIC EIIB COMPONENT"/>
    <property type="match status" value="1"/>
</dbReference>
<evidence type="ECO:0000256" key="2">
    <source>
        <dbReference type="ARBA" id="ARBA00022553"/>
    </source>
</evidence>
<proteinExistence type="predicted"/>